<gene>
    <name evidence="1" type="ORF">RCOM_1402430</name>
</gene>
<organism evidence="1 2">
    <name type="scientific">Ricinus communis</name>
    <name type="common">Castor bean</name>
    <dbReference type="NCBI Taxonomy" id="3988"/>
    <lineage>
        <taxon>Eukaryota</taxon>
        <taxon>Viridiplantae</taxon>
        <taxon>Streptophyta</taxon>
        <taxon>Embryophyta</taxon>
        <taxon>Tracheophyta</taxon>
        <taxon>Spermatophyta</taxon>
        <taxon>Magnoliopsida</taxon>
        <taxon>eudicotyledons</taxon>
        <taxon>Gunneridae</taxon>
        <taxon>Pentapetalae</taxon>
        <taxon>rosids</taxon>
        <taxon>fabids</taxon>
        <taxon>Malpighiales</taxon>
        <taxon>Euphorbiaceae</taxon>
        <taxon>Acalyphoideae</taxon>
        <taxon>Acalypheae</taxon>
        <taxon>Ricinus</taxon>
    </lineage>
</organism>
<dbReference type="AlphaFoldDB" id="B9RRH7"/>
<proteinExistence type="predicted"/>
<dbReference type="EMBL" id="EQ973804">
    <property type="protein sequence ID" value="EEF46030.1"/>
    <property type="molecule type" value="Genomic_DNA"/>
</dbReference>
<dbReference type="InParanoid" id="B9RRH7"/>
<name>B9RRH7_RICCO</name>
<sequence>MPNSSKFPMVFQFGPHLQICHCVFTKTSLKGLHILLPWWFFVITSALDKLLVPLLMNEGIAGLMVLWKVGIWVVGLGEIRVGTEAEDPYSNTR</sequence>
<protein>
    <submittedName>
        <fullName evidence="1">Uncharacterized protein</fullName>
    </submittedName>
</protein>
<keyword evidence="2" id="KW-1185">Reference proteome</keyword>
<reference evidence="2" key="1">
    <citation type="journal article" date="2010" name="Nat. Biotechnol.">
        <title>Draft genome sequence of the oilseed species Ricinus communis.</title>
        <authorList>
            <person name="Chan A.P."/>
            <person name="Crabtree J."/>
            <person name="Zhao Q."/>
            <person name="Lorenzi H."/>
            <person name="Orvis J."/>
            <person name="Puiu D."/>
            <person name="Melake-Berhan A."/>
            <person name="Jones K.M."/>
            <person name="Redman J."/>
            <person name="Chen G."/>
            <person name="Cahoon E.B."/>
            <person name="Gedil M."/>
            <person name="Stanke M."/>
            <person name="Haas B.J."/>
            <person name="Wortman J.R."/>
            <person name="Fraser-Liggett C.M."/>
            <person name="Ravel J."/>
            <person name="Rabinowicz P.D."/>
        </authorList>
    </citation>
    <scope>NUCLEOTIDE SEQUENCE [LARGE SCALE GENOMIC DNA]</scope>
    <source>
        <strain evidence="2">cv. Hale</strain>
    </source>
</reference>
<accession>B9RRH7</accession>
<evidence type="ECO:0000313" key="1">
    <source>
        <dbReference type="EMBL" id="EEF46030.1"/>
    </source>
</evidence>
<dbReference type="Proteomes" id="UP000008311">
    <property type="component" value="Unassembled WGS sequence"/>
</dbReference>
<evidence type="ECO:0000313" key="2">
    <source>
        <dbReference type="Proteomes" id="UP000008311"/>
    </source>
</evidence>